<dbReference type="PATRIC" id="fig|2033.6.peg.1765"/>
<name>A0A147EZJ0_MICTE</name>
<reference evidence="1 2" key="1">
    <citation type="journal article" date="2016" name="Front. Microbiol.">
        <title>Genomic Resource of Rice Seed Associated Bacteria.</title>
        <authorList>
            <person name="Midha S."/>
            <person name="Bansal K."/>
            <person name="Sharma S."/>
            <person name="Kumar N."/>
            <person name="Patil P.P."/>
            <person name="Chaudhry V."/>
            <person name="Patil P.B."/>
        </authorList>
    </citation>
    <scope>NUCLEOTIDE SEQUENCE [LARGE SCALE GENOMIC DNA]</scope>
    <source>
        <strain evidence="1 2">NS220</strain>
    </source>
</reference>
<evidence type="ECO:0000313" key="2">
    <source>
        <dbReference type="Proteomes" id="UP000075025"/>
    </source>
</evidence>
<dbReference type="Pfam" id="PF13563">
    <property type="entry name" value="2_5_RNA_ligase2"/>
    <property type="match status" value="1"/>
</dbReference>
<dbReference type="AlphaFoldDB" id="A0A147EZJ0"/>
<dbReference type="SUPFAM" id="SSF55144">
    <property type="entry name" value="LigT-like"/>
    <property type="match status" value="1"/>
</dbReference>
<dbReference type="Proteomes" id="UP000075025">
    <property type="component" value="Unassembled WGS sequence"/>
</dbReference>
<sequence length="194" mass="21791">MTDPELLRSLRGQQYLVLRPVADVAKFYDDEQRSLRGLLQTSLPCPHTGHVTLRGFFEPERVQPLGDALAGWAQLQAPIDLRVAAVDGFPTPFQIVIARAERSPSLVSAYTTLTEMLDTSDFRRIGELPLDEWVFHLSLLYASALPEFAWLALHGQSRRDLASVPAEVITSAEYVWYDDDGEHTEVLPLGTDHY</sequence>
<accession>A0A147EZJ0</accession>
<dbReference type="Gene3D" id="3.90.1140.10">
    <property type="entry name" value="Cyclic phosphodiesterase"/>
    <property type="match status" value="1"/>
</dbReference>
<evidence type="ECO:0008006" key="3">
    <source>
        <dbReference type="Google" id="ProtNLM"/>
    </source>
</evidence>
<comment type="caution">
    <text evidence="1">The sequence shown here is derived from an EMBL/GenBank/DDBJ whole genome shotgun (WGS) entry which is preliminary data.</text>
</comment>
<evidence type="ECO:0000313" key="1">
    <source>
        <dbReference type="EMBL" id="KTR95865.1"/>
    </source>
</evidence>
<dbReference type="OrthoDB" id="5062282at2"/>
<dbReference type="RefSeq" id="WP_058622937.1">
    <property type="nucleotide sequence ID" value="NZ_LDRT01000023.1"/>
</dbReference>
<dbReference type="EMBL" id="LDRT01000023">
    <property type="protein sequence ID" value="KTR95865.1"/>
    <property type="molecule type" value="Genomic_DNA"/>
</dbReference>
<protein>
    <recommendedName>
        <fullName evidence="3">2'-5' RNA ligase</fullName>
    </recommendedName>
</protein>
<organism evidence="1 2">
    <name type="scientific">Microbacterium testaceum</name>
    <name type="common">Aureobacterium testaceum</name>
    <name type="synonym">Brevibacterium testaceum</name>
    <dbReference type="NCBI Taxonomy" id="2033"/>
    <lineage>
        <taxon>Bacteria</taxon>
        <taxon>Bacillati</taxon>
        <taxon>Actinomycetota</taxon>
        <taxon>Actinomycetes</taxon>
        <taxon>Micrococcales</taxon>
        <taxon>Microbacteriaceae</taxon>
        <taxon>Microbacterium</taxon>
    </lineage>
</organism>
<proteinExistence type="predicted"/>
<dbReference type="InterPro" id="IPR009097">
    <property type="entry name" value="Cyclic_Pdiesterase"/>
</dbReference>
<gene>
    <name evidence="1" type="ORF">NS220_04575</name>
</gene>